<comment type="caution">
    <text evidence="2">The sequence shown here is derived from an EMBL/GenBank/DDBJ whole genome shotgun (WGS) entry which is preliminary data.</text>
</comment>
<feature type="transmembrane region" description="Helical" evidence="1">
    <location>
        <begin position="265"/>
        <end position="283"/>
    </location>
</feature>
<reference evidence="2" key="2">
    <citation type="journal article" date="2022" name="Sci. Rep.">
        <title>In silico prediction of the enzymes involved in the degradation of the herbicide molinate by Gulosibacter molinativorax ON4T.</title>
        <authorList>
            <person name="Lopes A.R."/>
            <person name="Bunin E."/>
            <person name="Viana A.T."/>
            <person name="Froufe H."/>
            <person name="Munoz-Merida A."/>
            <person name="Pinho D."/>
            <person name="Figueiredo J."/>
            <person name="Barroso C."/>
            <person name="Vaz-Moreira I."/>
            <person name="Bellanger X."/>
            <person name="Egas C."/>
            <person name="Nunes O.C."/>
        </authorList>
    </citation>
    <scope>NUCLEOTIDE SEQUENCE</scope>
    <source>
        <strain evidence="2">ON4</strain>
    </source>
</reference>
<keyword evidence="1" id="KW-0812">Transmembrane</keyword>
<feature type="transmembrane region" description="Helical" evidence="1">
    <location>
        <begin position="387"/>
        <end position="411"/>
    </location>
</feature>
<proteinExistence type="predicted"/>
<feature type="transmembrane region" description="Helical" evidence="1">
    <location>
        <begin position="418"/>
        <end position="438"/>
    </location>
</feature>
<feature type="transmembrane region" description="Helical" evidence="1">
    <location>
        <begin position="90"/>
        <end position="117"/>
    </location>
</feature>
<feature type="transmembrane region" description="Helical" evidence="1">
    <location>
        <begin position="698"/>
        <end position="718"/>
    </location>
</feature>
<feature type="transmembrane region" description="Helical" evidence="1">
    <location>
        <begin position="450"/>
        <end position="471"/>
    </location>
</feature>
<name>A0ABT7C6B1_9MICO</name>
<dbReference type="Proteomes" id="UP001170379">
    <property type="component" value="Unassembled WGS sequence"/>
</dbReference>
<gene>
    <name evidence="2" type="ORF">C7K25_05110</name>
</gene>
<feature type="transmembrane region" description="Helical" evidence="1">
    <location>
        <begin position="316"/>
        <end position="336"/>
    </location>
</feature>
<sequence>MAPKPHILELRIHGIANTPPEVMLGVSRDEITSAGSDELGGFWRYKNKPGPPEDTDSFAAREQLHRTDLDPRIHTEAYSWGNMVRSGGTFGSAVVTVLIQIGWFLTLPFALCNVAYWTRRITRKGGSDHEWLSGAGAATVRLFALGLTLLLTSSLATILLDFIGTQCYRPDAMCANLPGIFQLLPRDAEGRPLRLAALSVIIVLAILLLFLLTRSSRLRYEANLRSWAADTRDAGEVARAKTELPLLATSGFWSSARVGPTSERLHLAASLALIVSLLAWDRIFTADAACHELVGFFSSSGCSATGMLAASPRESWILGIAAAVLLLATVLTGFTTAKSPKRIRVGRIVAAVLLLVVAADYAVYVIATGLSGGEGTGGESGTPVTAFLGLTVVPTVLVALLAVGCVAALWWRDPRFGRWAIILPLLAMAFITYGGLAQRAGPLPQNAVDLHWAIQVGIGLLAVHVVIAVILARRRTSSRYEAWHGFGGAVALTLSLTSALLLTCLLVFGVRTWLTPPVDSSKVVDNWRIFADPSSTPARPDLPEQLTIPAVFESYGVAVLAILVVIAIVATAAAIRQWWGPYRRLTTPTITFPEGTSKRQESYDEILVPGTFGPGYPVPDRGVTTPTEREVEAGRRFAAFAQRGEAIGGVLALTSLLAIAFVVTLSFMVPDGALAGLEPGKAGFLGDIAQTVDLLDGVALAVMTAIAAVATALVIGNVTSPKERPLGLLWDILCFFPRAAHPLAPPCYSERTVPELTTRVLEWLGPGTVSPRLPLNDPAPSRKVVITAHSMGGVLASATVFAVLNRTEPVAVDVWGRLGLVTFGIQLRAYFSRFFPDVLGPDVLGVQPCRGPGLFSHDPWHRQVVAEHEPDREWLAEYEQRFGPGMREILASRDPVLPAWVSLWRRTDFIGFPATSYNEADNPIDRGATESEPRSYLWKVATHSDYQFTLQYVAGLQEVIDRLEGPGRTEGTTRAAPESG</sequence>
<organism evidence="2 3">
    <name type="scientific">Gulosibacter molinativorax</name>
    <dbReference type="NCBI Taxonomy" id="256821"/>
    <lineage>
        <taxon>Bacteria</taxon>
        <taxon>Bacillati</taxon>
        <taxon>Actinomycetota</taxon>
        <taxon>Actinomycetes</taxon>
        <taxon>Micrococcales</taxon>
        <taxon>Microbacteriaceae</taxon>
        <taxon>Gulosibacter</taxon>
    </lineage>
</organism>
<reference evidence="2" key="1">
    <citation type="submission" date="2018-03" db="EMBL/GenBank/DDBJ databases">
        <authorList>
            <person name="Nunes O.C."/>
            <person name="Lopes A.R."/>
            <person name="Froufe H."/>
            <person name="Munoz-Merida A."/>
            <person name="Barroso C."/>
            <person name="Egas C."/>
        </authorList>
    </citation>
    <scope>NUCLEOTIDE SEQUENCE</scope>
    <source>
        <strain evidence="2">ON4</strain>
    </source>
</reference>
<feature type="transmembrane region" description="Helical" evidence="1">
    <location>
        <begin position="348"/>
        <end position="367"/>
    </location>
</feature>
<feature type="transmembrane region" description="Helical" evidence="1">
    <location>
        <begin position="483"/>
        <end position="508"/>
    </location>
</feature>
<evidence type="ECO:0000313" key="3">
    <source>
        <dbReference type="Proteomes" id="UP001170379"/>
    </source>
</evidence>
<evidence type="ECO:0000256" key="1">
    <source>
        <dbReference type="SAM" id="Phobius"/>
    </source>
</evidence>
<evidence type="ECO:0008006" key="4">
    <source>
        <dbReference type="Google" id="ProtNLM"/>
    </source>
</evidence>
<feature type="transmembrane region" description="Helical" evidence="1">
    <location>
        <begin position="138"/>
        <end position="160"/>
    </location>
</feature>
<feature type="transmembrane region" description="Helical" evidence="1">
    <location>
        <begin position="193"/>
        <end position="212"/>
    </location>
</feature>
<dbReference type="EMBL" id="PXVD01000006">
    <property type="protein sequence ID" value="MDJ1370747.1"/>
    <property type="molecule type" value="Genomic_DNA"/>
</dbReference>
<keyword evidence="1" id="KW-1133">Transmembrane helix</keyword>
<keyword evidence="1" id="KW-0472">Membrane</keyword>
<evidence type="ECO:0000313" key="2">
    <source>
        <dbReference type="EMBL" id="MDJ1370747.1"/>
    </source>
</evidence>
<feature type="transmembrane region" description="Helical" evidence="1">
    <location>
        <begin position="646"/>
        <end position="669"/>
    </location>
</feature>
<accession>A0ABT7C6B1</accession>
<keyword evidence="3" id="KW-1185">Reference proteome</keyword>
<protein>
    <recommendedName>
        <fullName evidence="4">Fungal lipase-like domain-containing protein</fullName>
    </recommendedName>
</protein>
<feature type="transmembrane region" description="Helical" evidence="1">
    <location>
        <begin position="555"/>
        <end position="575"/>
    </location>
</feature>